<feature type="active site" description="Proton acceptor" evidence="1">
    <location>
        <position position="30"/>
    </location>
</feature>
<dbReference type="PANTHER" id="PTHR40114">
    <property type="entry name" value="SLR0698 PROTEIN"/>
    <property type="match status" value="1"/>
</dbReference>
<dbReference type="HOGENOM" id="CLU_109545_1_0_10"/>
<keyword evidence="4" id="KW-1185">Reference proteome</keyword>
<dbReference type="Gene3D" id="2.40.320.10">
    <property type="entry name" value="Hypothetical Protein Pfu-838710-001"/>
    <property type="match status" value="1"/>
</dbReference>
<dbReference type="PANTHER" id="PTHR40114:SF1">
    <property type="entry name" value="SLR0698 PROTEIN"/>
    <property type="match status" value="1"/>
</dbReference>
<dbReference type="EMBL" id="AQHY01000032">
    <property type="protein sequence ID" value="EOA53573.1"/>
    <property type="molecule type" value="Genomic_DNA"/>
</dbReference>
<dbReference type="Proteomes" id="UP000017831">
    <property type="component" value="Unassembled WGS sequence"/>
</dbReference>
<evidence type="ECO:0000259" key="2">
    <source>
        <dbReference type="PROSITE" id="PS51707"/>
    </source>
</evidence>
<accession>U6REF7</accession>
<dbReference type="PATRIC" id="fig|1121098.3.peg.2906"/>
<dbReference type="PROSITE" id="PS51707">
    <property type="entry name" value="CYTH"/>
    <property type="match status" value="1"/>
</dbReference>
<dbReference type="InterPro" id="IPR012042">
    <property type="entry name" value="NeuTTM/CthTTM-like"/>
</dbReference>
<dbReference type="OrthoDB" id="9805588at2"/>
<evidence type="ECO:0000313" key="4">
    <source>
        <dbReference type="Proteomes" id="UP000017831"/>
    </source>
</evidence>
<dbReference type="InterPro" id="IPR023577">
    <property type="entry name" value="CYTH_domain"/>
</dbReference>
<name>U6REF7_9BACT</name>
<dbReference type="InterPro" id="IPR033469">
    <property type="entry name" value="CYTH-like_dom_sf"/>
</dbReference>
<dbReference type="AlphaFoldDB" id="U6REF7"/>
<dbReference type="eggNOG" id="COG2954">
    <property type="taxonomic scope" value="Bacteria"/>
</dbReference>
<protein>
    <recommendedName>
        <fullName evidence="2">CYTH domain-containing protein</fullName>
    </recommendedName>
</protein>
<dbReference type="PIRSF" id="PIRSF016487">
    <property type="entry name" value="CYTH_UCP016487"/>
    <property type="match status" value="1"/>
</dbReference>
<dbReference type="GeneID" id="60061242"/>
<organism evidence="3 4">
    <name type="scientific">Phocaeicola massiliensis B84634 = Timone 84634 = DSM 17679 = JCM 13223</name>
    <dbReference type="NCBI Taxonomy" id="1121098"/>
    <lineage>
        <taxon>Bacteria</taxon>
        <taxon>Pseudomonadati</taxon>
        <taxon>Bacteroidota</taxon>
        <taxon>Bacteroidia</taxon>
        <taxon>Bacteroidales</taxon>
        <taxon>Bacteroidaceae</taxon>
        <taxon>Phocaeicola</taxon>
    </lineage>
</organism>
<sequence>MAQEIERKFLVVDDSYKQEAYSQSRIVQGYICSARGRTVRVRIRGDKGYLTIKGASNASGMSRYEWEKEISLQEAEELMKLCEPGVIDKTRYLVKSGKHTFEIDEFYGDNEGLVVAEVELKYEDESYEKPHFIGQEVTGDVRYYNSSLMKTPFCRWETL</sequence>
<reference evidence="3 4" key="1">
    <citation type="submission" date="2013-04" db="EMBL/GenBank/DDBJ databases">
        <title>The Genome Sequence of Bacteroides massiliensis DSM 17679.</title>
        <authorList>
            <consortium name="The Broad Institute Genomics Platform"/>
            <person name="Earl A."/>
            <person name="Ward D."/>
            <person name="Feldgarden M."/>
            <person name="Gevers D."/>
            <person name="Martens E."/>
            <person name="Fenner L."/>
            <person name="Roux V."/>
            <person name="Mallet M.N."/>
            <person name="Raoult D."/>
            <person name="Walker B."/>
            <person name="Young S."/>
            <person name="Zeng Q."/>
            <person name="Gargeya S."/>
            <person name="Fitzgerald M."/>
            <person name="Haas B."/>
            <person name="Abouelleil A."/>
            <person name="Allen A.W."/>
            <person name="Alvarado L."/>
            <person name="Arachchi H.M."/>
            <person name="Berlin A.M."/>
            <person name="Chapman S.B."/>
            <person name="Gainer-Dewar J."/>
            <person name="Goldberg J."/>
            <person name="Griggs A."/>
            <person name="Gujja S."/>
            <person name="Hansen M."/>
            <person name="Howarth C."/>
            <person name="Imamovic A."/>
            <person name="Ireland A."/>
            <person name="Larimer J."/>
            <person name="McCowan C."/>
            <person name="Murphy C."/>
            <person name="Pearson M."/>
            <person name="Poon T.W."/>
            <person name="Priest M."/>
            <person name="Roberts A."/>
            <person name="Saif S."/>
            <person name="Shea T."/>
            <person name="Sisk P."/>
            <person name="Sykes S."/>
            <person name="Wortman J."/>
            <person name="Nusbaum C."/>
            <person name="Birren B."/>
        </authorList>
    </citation>
    <scope>NUCLEOTIDE SEQUENCE [LARGE SCALE GENOMIC DNA]</scope>
    <source>
        <strain evidence="4">B84634 / Timone 84634 / DSM 17679 / JCM 13223</strain>
    </source>
</reference>
<dbReference type="SMART" id="SM01118">
    <property type="entry name" value="CYTH"/>
    <property type="match status" value="1"/>
</dbReference>
<dbReference type="Pfam" id="PF01928">
    <property type="entry name" value="CYTH"/>
    <property type="match status" value="1"/>
</dbReference>
<dbReference type="CDD" id="cd07891">
    <property type="entry name" value="CYTH-like_CthTTM-like_1"/>
    <property type="match status" value="1"/>
</dbReference>
<feature type="domain" description="CYTH" evidence="2">
    <location>
        <begin position="2"/>
        <end position="150"/>
    </location>
</feature>
<evidence type="ECO:0000313" key="3">
    <source>
        <dbReference type="EMBL" id="EOA53573.1"/>
    </source>
</evidence>
<comment type="caution">
    <text evidence="3">The sequence shown here is derived from an EMBL/GenBank/DDBJ whole genome shotgun (WGS) entry which is preliminary data.</text>
</comment>
<dbReference type="STRING" id="1121098.HMPREF1534_02866"/>
<gene>
    <name evidence="3" type="ORF">HMPREF1534_02866</name>
</gene>
<evidence type="ECO:0000256" key="1">
    <source>
        <dbReference type="PIRSR" id="PIRSR016487-1"/>
    </source>
</evidence>
<proteinExistence type="predicted"/>
<dbReference type="SUPFAM" id="SSF55154">
    <property type="entry name" value="CYTH-like phosphatases"/>
    <property type="match status" value="1"/>
</dbReference>
<dbReference type="RefSeq" id="WP_005942575.1">
    <property type="nucleotide sequence ID" value="NZ_KB890346.1"/>
</dbReference>